<keyword evidence="3" id="KW-1185">Reference proteome</keyword>
<keyword evidence="1" id="KW-0732">Signal</keyword>
<dbReference type="Proteomes" id="UP000315295">
    <property type="component" value="Unassembled WGS sequence"/>
</dbReference>
<accession>A0A540NEP7</accession>
<protein>
    <submittedName>
        <fullName evidence="2">Uncharacterized protein</fullName>
    </submittedName>
</protein>
<evidence type="ECO:0000313" key="2">
    <source>
        <dbReference type="EMBL" id="TQE08990.1"/>
    </source>
</evidence>
<proteinExistence type="predicted"/>
<name>A0A540NEP7_MALBA</name>
<organism evidence="2 3">
    <name type="scientific">Malus baccata</name>
    <name type="common">Siberian crab apple</name>
    <name type="synonym">Pyrus baccata</name>
    <dbReference type="NCBI Taxonomy" id="106549"/>
    <lineage>
        <taxon>Eukaryota</taxon>
        <taxon>Viridiplantae</taxon>
        <taxon>Streptophyta</taxon>
        <taxon>Embryophyta</taxon>
        <taxon>Tracheophyta</taxon>
        <taxon>Spermatophyta</taxon>
        <taxon>Magnoliopsida</taxon>
        <taxon>eudicotyledons</taxon>
        <taxon>Gunneridae</taxon>
        <taxon>Pentapetalae</taxon>
        <taxon>rosids</taxon>
        <taxon>fabids</taxon>
        <taxon>Rosales</taxon>
        <taxon>Rosaceae</taxon>
        <taxon>Amygdaloideae</taxon>
        <taxon>Maleae</taxon>
        <taxon>Malus</taxon>
    </lineage>
</organism>
<evidence type="ECO:0000313" key="3">
    <source>
        <dbReference type="Proteomes" id="UP000315295"/>
    </source>
</evidence>
<feature type="signal peptide" evidence="1">
    <location>
        <begin position="1"/>
        <end position="17"/>
    </location>
</feature>
<comment type="caution">
    <text evidence="2">The sequence shown here is derived from an EMBL/GenBank/DDBJ whole genome shotgun (WGS) entry which is preliminary data.</text>
</comment>
<dbReference type="AlphaFoldDB" id="A0A540NEP7"/>
<evidence type="ECO:0000256" key="1">
    <source>
        <dbReference type="SAM" id="SignalP"/>
    </source>
</evidence>
<feature type="chain" id="PRO_5022148817" evidence="1">
    <location>
        <begin position="18"/>
        <end position="132"/>
    </location>
</feature>
<dbReference type="EMBL" id="VIEB01000062">
    <property type="protein sequence ID" value="TQE08990.1"/>
    <property type="molecule type" value="Genomic_DNA"/>
</dbReference>
<reference evidence="2 3" key="1">
    <citation type="journal article" date="2019" name="G3 (Bethesda)">
        <title>Sequencing of a Wild Apple (Malus baccata) Genome Unravels the Differences Between Cultivated and Wild Apple Species Regarding Disease Resistance and Cold Tolerance.</title>
        <authorList>
            <person name="Chen X."/>
        </authorList>
    </citation>
    <scope>NUCLEOTIDE SEQUENCE [LARGE SCALE GENOMIC DNA]</scope>
    <source>
        <strain evidence="3">cv. Shandingzi</strain>
        <tissue evidence="2">Leaves</tissue>
    </source>
</reference>
<sequence>MAAIVSLLLALLLFLLALQTPHPHQNLPPSPPKPSPSPLPVHWVRAEHIRLQIWYGLCKKRVWAYHQALDSFYTMLQTWLIQSRQKRVRAVQVGRRHGSANECRCRFVGGCRRDAGSAEMDLMSLTADVIAN</sequence>
<gene>
    <name evidence="2" type="ORF">C1H46_005373</name>
</gene>